<dbReference type="NCBIfam" id="TIGR01537">
    <property type="entry name" value="portal_HK97"/>
    <property type="match status" value="1"/>
</dbReference>
<reference evidence="1 2" key="1">
    <citation type="submission" date="2019-03" db="EMBL/GenBank/DDBJ databases">
        <title>Genomic Encyclopedia of Archaeal and Bacterial Type Strains, Phase II (KMG-II): from individual species to whole genera.</title>
        <authorList>
            <person name="Goeker M."/>
        </authorList>
    </citation>
    <scope>NUCLEOTIDE SEQUENCE [LARGE SCALE GENOMIC DNA]</scope>
    <source>
        <strain evidence="1 2">DSM 24323</strain>
    </source>
</reference>
<dbReference type="OrthoDB" id="9765386at2"/>
<protein>
    <submittedName>
        <fullName evidence="1">HK97 family phage portal protein</fullName>
    </submittedName>
</protein>
<evidence type="ECO:0000313" key="1">
    <source>
        <dbReference type="EMBL" id="TDT31108.1"/>
    </source>
</evidence>
<dbReference type="EMBL" id="SOAW01000002">
    <property type="protein sequence ID" value="TDT31108.1"/>
    <property type="molecule type" value="Genomic_DNA"/>
</dbReference>
<dbReference type="Pfam" id="PF04860">
    <property type="entry name" value="Phage_portal"/>
    <property type="match status" value="1"/>
</dbReference>
<dbReference type="AlphaFoldDB" id="A0A4V3EMS0"/>
<dbReference type="InterPro" id="IPR006944">
    <property type="entry name" value="Phage/GTA_portal"/>
</dbReference>
<proteinExistence type="predicted"/>
<comment type="caution">
    <text evidence="1">The sequence shown here is derived from an EMBL/GenBank/DDBJ whole genome shotgun (WGS) entry which is preliminary data.</text>
</comment>
<dbReference type="Proteomes" id="UP000295371">
    <property type="component" value="Unassembled WGS sequence"/>
</dbReference>
<gene>
    <name evidence="1" type="ORF">CLV29_2521</name>
</gene>
<organism evidence="1 2">
    <name type="scientific">Naumannella halotolerans</name>
    <dbReference type="NCBI Taxonomy" id="993414"/>
    <lineage>
        <taxon>Bacteria</taxon>
        <taxon>Bacillati</taxon>
        <taxon>Actinomycetota</taxon>
        <taxon>Actinomycetes</taxon>
        <taxon>Propionibacteriales</taxon>
        <taxon>Propionibacteriaceae</taxon>
        <taxon>Naumannella</taxon>
    </lineage>
</organism>
<evidence type="ECO:0000313" key="2">
    <source>
        <dbReference type="Proteomes" id="UP000295371"/>
    </source>
</evidence>
<keyword evidence="2" id="KW-1185">Reference proteome</keyword>
<name>A0A4V3EMS0_9ACTN</name>
<dbReference type="InterPro" id="IPR006427">
    <property type="entry name" value="Portal_HK97"/>
</dbReference>
<dbReference type="RefSeq" id="WP_133755421.1">
    <property type="nucleotide sequence ID" value="NZ_SOAW01000002.1"/>
</dbReference>
<accession>A0A4V3EMS0</accession>
<sequence>MGWFQRVFGGEIDSYDPAQRVLPEPYNPYMGVAVADPGTPLLPALEMHAAEAFWASQPNLRKVVGYIARNVSTIPLHMYERVSDTDRRRVHDDPVAVALRSPQKRLSPSRFWEAIIADGCLYDRWAFLVVPGTDGRATDFVHVPAWRLKFKTDELGRVTEVAYWVGDKNLDESLQWKIIPLEAVVFDHGYAPRTAGLSPVYTLRDVLDEASEAVKWRRQVWDNGTRAPGYLTGGDKMMKDPDKIERLRNQLAASHGRDGNRSGGLPYLGDLQIHETKIFSPQELQDIQGRQLTGVEVATAFHIAPELIGAREGTYSNVQAFRQMAYRDNLGPYIKNLEDALNAQLLPPDSDRYIEANVDVKLRGSFEEQAKVKQAAVGGPWLTRNEARAMENRPPIEGGDELITPLNVVEGGQANPQDSGTQNEQ</sequence>